<feature type="domain" description="DM2" evidence="1">
    <location>
        <begin position="43"/>
        <end position="84"/>
    </location>
</feature>
<dbReference type="AlphaFoldDB" id="A0ABC8US25"/>
<dbReference type="InterPro" id="IPR003121">
    <property type="entry name" value="SWIB_MDM2_domain"/>
</dbReference>
<name>A0ABC8US25_9AQUA</name>
<keyword evidence="3" id="KW-1185">Reference proteome</keyword>
<comment type="caution">
    <text evidence="2">The sequence shown here is derived from an EMBL/GenBank/DDBJ whole genome shotgun (WGS) entry which is preliminary data.</text>
</comment>
<feature type="non-terminal residue" evidence="2">
    <location>
        <position position="84"/>
    </location>
</feature>
<dbReference type="Proteomes" id="UP001642360">
    <property type="component" value="Unassembled WGS sequence"/>
</dbReference>
<dbReference type="SUPFAM" id="SSF47592">
    <property type="entry name" value="SWIB/MDM2 domain"/>
    <property type="match status" value="1"/>
</dbReference>
<accession>A0ABC8US25</accession>
<evidence type="ECO:0000313" key="2">
    <source>
        <dbReference type="EMBL" id="CAK9183809.1"/>
    </source>
</evidence>
<gene>
    <name evidence="2" type="ORF">ILEXP_LOCUS54103</name>
</gene>
<dbReference type="PROSITE" id="PS51925">
    <property type="entry name" value="SWIB_MDM2"/>
    <property type="match status" value="1"/>
</dbReference>
<dbReference type="CDD" id="cd10567">
    <property type="entry name" value="SWIB-MDM2_like"/>
    <property type="match status" value="1"/>
</dbReference>
<evidence type="ECO:0000313" key="3">
    <source>
        <dbReference type="Proteomes" id="UP001642360"/>
    </source>
</evidence>
<dbReference type="Pfam" id="PF02201">
    <property type="entry name" value="SWIB"/>
    <property type="match status" value="1"/>
</dbReference>
<protein>
    <recommendedName>
        <fullName evidence="1">DM2 domain-containing protein</fullName>
    </recommendedName>
</protein>
<sequence length="84" mass="9637">MGNYFQRLLKADIFSHTEITLFDYAALDQQRQKETQRKGGGSGFLAPFPLSDSLVKFFGTGEDSLSRADVVKRMWNYIKQNDLQ</sequence>
<proteinExistence type="predicted"/>
<evidence type="ECO:0000259" key="1">
    <source>
        <dbReference type="PROSITE" id="PS51925"/>
    </source>
</evidence>
<dbReference type="Gene3D" id="1.10.245.10">
    <property type="entry name" value="SWIB/MDM2 domain"/>
    <property type="match status" value="1"/>
</dbReference>
<dbReference type="EMBL" id="CAUOFW020008763">
    <property type="protein sequence ID" value="CAK9183809.1"/>
    <property type="molecule type" value="Genomic_DNA"/>
</dbReference>
<dbReference type="InterPro" id="IPR036885">
    <property type="entry name" value="SWIB_MDM2_dom_sf"/>
</dbReference>
<reference evidence="2 3" key="1">
    <citation type="submission" date="2024-02" db="EMBL/GenBank/DDBJ databases">
        <authorList>
            <person name="Vignale AGUSTIN F."/>
            <person name="Sosa J E."/>
            <person name="Modenutti C."/>
        </authorList>
    </citation>
    <scope>NUCLEOTIDE SEQUENCE [LARGE SCALE GENOMIC DNA]</scope>
</reference>
<organism evidence="2 3">
    <name type="scientific">Ilex paraguariensis</name>
    <name type="common">yerba mate</name>
    <dbReference type="NCBI Taxonomy" id="185542"/>
    <lineage>
        <taxon>Eukaryota</taxon>
        <taxon>Viridiplantae</taxon>
        <taxon>Streptophyta</taxon>
        <taxon>Embryophyta</taxon>
        <taxon>Tracheophyta</taxon>
        <taxon>Spermatophyta</taxon>
        <taxon>Magnoliopsida</taxon>
        <taxon>eudicotyledons</taxon>
        <taxon>Gunneridae</taxon>
        <taxon>Pentapetalae</taxon>
        <taxon>asterids</taxon>
        <taxon>campanulids</taxon>
        <taxon>Aquifoliales</taxon>
        <taxon>Aquifoliaceae</taxon>
        <taxon>Ilex</taxon>
    </lineage>
</organism>